<protein>
    <recommendedName>
        <fullName evidence="4">Knottin scorpion toxin-like domain-containing protein</fullName>
    </recommendedName>
</protein>
<accession>A0A1B6PB69</accession>
<organism evidence="2 3">
    <name type="scientific">Sorghum bicolor</name>
    <name type="common">Sorghum</name>
    <name type="synonym">Sorghum vulgare</name>
    <dbReference type="NCBI Taxonomy" id="4558"/>
    <lineage>
        <taxon>Eukaryota</taxon>
        <taxon>Viridiplantae</taxon>
        <taxon>Streptophyta</taxon>
        <taxon>Embryophyta</taxon>
        <taxon>Tracheophyta</taxon>
        <taxon>Spermatophyta</taxon>
        <taxon>Magnoliopsida</taxon>
        <taxon>Liliopsida</taxon>
        <taxon>Poales</taxon>
        <taxon>Poaceae</taxon>
        <taxon>PACMAD clade</taxon>
        <taxon>Panicoideae</taxon>
        <taxon>Andropogonodae</taxon>
        <taxon>Andropogoneae</taxon>
        <taxon>Sorghinae</taxon>
        <taxon>Sorghum</taxon>
    </lineage>
</organism>
<keyword evidence="3" id="KW-1185">Reference proteome</keyword>
<dbReference type="OMA" id="CINFCHY"/>
<proteinExistence type="predicted"/>
<dbReference type="Proteomes" id="UP000000768">
    <property type="component" value="Chromosome 8"/>
</dbReference>
<dbReference type="InParanoid" id="A0A1B6PB69"/>
<keyword evidence="1" id="KW-0732">Signal</keyword>
<dbReference type="EMBL" id="CM000767">
    <property type="protein sequence ID" value="KXG22817.1"/>
    <property type="molecule type" value="Genomic_DNA"/>
</dbReference>
<evidence type="ECO:0000313" key="2">
    <source>
        <dbReference type="EMBL" id="KXG22817.1"/>
    </source>
</evidence>
<evidence type="ECO:0008006" key="4">
    <source>
        <dbReference type="Google" id="ProtNLM"/>
    </source>
</evidence>
<gene>
    <name evidence="2" type="ORF">SORBI_3008G012000</name>
</gene>
<feature type="chain" id="PRO_5008588672" description="Knottin scorpion toxin-like domain-containing protein" evidence="1">
    <location>
        <begin position="26"/>
        <end position="84"/>
    </location>
</feature>
<dbReference type="AlphaFoldDB" id="A0A1B6PB69"/>
<reference evidence="3" key="2">
    <citation type="journal article" date="2018" name="Plant J.">
        <title>The Sorghum bicolor reference genome: improved assembly, gene annotations, a transcriptome atlas, and signatures of genome organization.</title>
        <authorList>
            <person name="McCormick R.F."/>
            <person name="Truong S.K."/>
            <person name="Sreedasyam A."/>
            <person name="Jenkins J."/>
            <person name="Shu S."/>
            <person name="Sims D."/>
            <person name="Kennedy M."/>
            <person name="Amirebrahimi M."/>
            <person name="Weers B.D."/>
            <person name="McKinley B."/>
            <person name="Mattison A."/>
            <person name="Morishige D.T."/>
            <person name="Grimwood J."/>
            <person name="Schmutz J."/>
            <person name="Mullet J.E."/>
        </authorList>
    </citation>
    <scope>NUCLEOTIDE SEQUENCE [LARGE SCALE GENOMIC DNA]</scope>
    <source>
        <strain evidence="3">cv. BTx623</strain>
    </source>
</reference>
<evidence type="ECO:0000313" key="3">
    <source>
        <dbReference type="Proteomes" id="UP000000768"/>
    </source>
</evidence>
<name>A0A1B6PB69_SORBI</name>
<dbReference type="Gramene" id="KXG22817">
    <property type="protein sequence ID" value="KXG22817"/>
    <property type="gene ID" value="SORBI_3008G012000"/>
</dbReference>
<feature type="signal peptide" evidence="1">
    <location>
        <begin position="1"/>
        <end position="25"/>
    </location>
</feature>
<sequence length="84" mass="9537">MRTSTQIIVMLRLSLALLLALSSSGLLTKEKAPEESVYKPEYYENQFTISRPYCDLGTCINFCHYARYKTGNCVTNMCICKNSP</sequence>
<evidence type="ECO:0000256" key="1">
    <source>
        <dbReference type="SAM" id="SignalP"/>
    </source>
</evidence>
<reference evidence="2 3" key="1">
    <citation type="journal article" date="2009" name="Nature">
        <title>The Sorghum bicolor genome and the diversification of grasses.</title>
        <authorList>
            <person name="Paterson A.H."/>
            <person name="Bowers J.E."/>
            <person name="Bruggmann R."/>
            <person name="Dubchak I."/>
            <person name="Grimwood J."/>
            <person name="Gundlach H."/>
            <person name="Haberer G."/>
            <person name="Hellsten U."/>
            <person name="Mitros T."/>
            <person name="Poliakov A."/>
            <person name="Schmutz J."/>
            <person name="Spannagl M."/>
            <person name="Tang H."/>
            <person name="Wang X."/>
            <person name="Wicker T."/>
            <person name="Bharti A.K."/>
            <person name="Chapman J."/>
            <person name="Feltus F.A."/>
            <person name="Gowik U."/>
            <person name="Grigoriev I.V."/>
            <person name="Lyons E."/>
            <person name="Maher C.A."/>
            <person name="Martis M."/>
            <person name="Narechania A."/>
            <person name="Otillar R.P."/>
            <person name="Penning B.W."/>
            <person name="Salamov A.A."/>
            <person name="Wang Y."/>
            <person name="Zhang L."/>
            <person name="Carpita N.C."/>
            <person name="Freeling M."/>
            <person name="Gingle A.R."/>
            <person name="Hash C.T."/>
            <person name="Keller B."/>
            <person name="Klein P."/>
            <person name="Kresovich S."/>
            <person name="McCann M.C."/>
            <person name="Ming R."/>
            <person name="Peterson D.G."/>
            <person name="Mehboob-ur-Rahman"/>
            <person name="Ware D."/>
            <person name="Westhoff P."/>
            <person name="Mayer K.F."/>
            <person name="Messing J."/>
            <person name="Rokhsar D.S."/>
        </authorList>
    </citation>
    <scope>NUCLEOTIDE SEQUENCE [LARGE SCALE GENOMIC DNA]</scope>
    <source>
        <strain evidence="3">cv. BTx623</strain>
    </source>
</reference>